<accession>A0ABU4U7M3</accession>
<dbReference type="RefSeq" id="WP_319989682.1">
    <property type="nucleotide sequence ID" value="NZ_JAXAVV010000034.1"/>
</dbReference>
<protein>
    <submittedName>
        <fullName evidence="1">Uncharacterized protein</fullName>
    </submittedName>
</protein>
<organism evidence="1 2">
    <name type="scientific">Lentzea kristufekii</name>
    <dbReference type="NCBI Taxonomy" id="3095430"/>
    <lineage>
        <taxon>Bacteria</taxon>
        <taxon>Bacillati</taxon>
        <taxon>Actinomycetota</taxon>
        <taxon>Actinomycetes</taxon>
        <taxon>Pseudonocardiales</taxon>
        <taxon>Pseudonocardiaceae</taxon>
        <taxon>Lentzea</taxon>
    </lineage>
</organism>
<proteinExistence type="predicted"/>
<evidence type="ECO:0000313" key="2">
    <source>
        <dbReference type="Proteomes" id="UP001271792"/>
    </source>
</evidence>
<keyword evidence="2" id="KW-1185">Reference proteome</keyword>
<dbReference type="EMBL" id="JAXAVV010000034">
    <property type="protein sequence ID" value="MDX8055966.1"/>
    <property type="molecule type" value="Genomic_DNA"/>
</dbReference>
<name>A0ABU4U7M3_9PSEU</name>
<dbReference type="Proteomes" id="UP001271792">
    <property type="component" value="Unassembled WGS sequence"/>
</dbReference>
<reference evidence="1 2" key="2">
    <citation type="submission" date="2023-11" db="EMBL/GenBank/DDBJ databases">
        <authorList>
            <person name="Lara A.C."/>
            <person name="Chronakova A."/>
        </authorList>
    </citation>
    <scope>NUCLEOTIDE SEQUENCE [LARGE SCALE GENOMIC DNA]</scope>
    <source>
        <strain evidence="1 2">BCCO 10_0798</strain>
    </source>
</reference>
<comment type="caution">
    <text evidence="1">The sequence shown here is derived from an EMBL/GenBank/DDBJ whole genome shotgun (WGS) entry which is preliminary data.</text>
</comment>
<gene>
    <name evidence="1" type="ORF">SK571_41875</name>
</gene>
<sequence length="353" mass="36839">MHDADVIRAVHAVGLSLRVSDKVMLAGFEAGWVESHMNNLSCGDRDSLGVFQQRPSMGWGTPEQIMDVSYAARRFFEHAMRVDRPELSAGLLADAVQRSCCPERYDQAEARAGSMLRQAWQGGPEVVGGVVHVVADGDVWAGRSRLSTSGDFVGRPSVAGRSVYARTARGEVRALAGGAARTVASGVAGDPEAVARPDGTVDVYAVLADGSVAKMSDLPETIGMGGGSPQGARQSGSIPSWQALSPAGFAAGKPSVVAHPDGSVAVYVRSGDKLMASAAGVWREIAQALEASPEVVLRPDGTVGVHTLIGGRPHRLTTTWEPLGEARFIDTVSAQPDGTVYARTAEGDVLKAG</sequence>
<evidence type="ECO:0000313" key="1">
    <source>
        <dbReference type="EMBL" id="MDX8055966.1"/>
    </source>
</evidence>
<reference evidence="1 2" key="1">
    <citation type="submission" date="2023-11" db="EMBL/GenBank/DDBJ databases">
        <title>Lentzea sokolovensis, sp. nov., Lentzea kristufkii, sp. nov., and Lentzea miocenensis, sp. nov., rare actinobacteria from Sokolov Coal Basin, Miocene lacustrine sediment, Czech Republic.</title>
        <authorList>
            <person name="Lara A."/>
            <person name="Kotroba L."/>
            <person name="Nouioui I."/>
            <person name="Neumann-Schaal M."/>
            <person name="Mast Y."/>
            <person name="Chronakova A."/>
        </authorList>
    </citation>
    <scope>NUCLEOTIDE SEQUENCE [LARGE SCALE GENOMIC DNA]</scope>
    <source>
        <strain evidence="1 2">BCCO 10_0798</strain>
    </source>
</reference>